<protein>
    <recommendedName>
        <fullName evidence="2">STAS domain-containing protein</fullName>
    </recommendedName>
</protein>
<feature type="region of interest" description="Disordered" evidence="1">
    <location>
        <begin position="1"/>
        <end position="60"/>
    </location>
</feature>
<dbReference type="InterPro" id="IPR036513">
    <property type="entry name" value="STAS_dom_sf"/>
</dbReference>
<dbReference type="GO" id="GO:0043856">
    <property type="term" value="F:anti-sigma factor antagonist activity"/>
    <property type="evidence" value="ECO:0007669"/>
    <property type="project" value="TreeGrafter"/>
</dbReference>
<dbReference type="SUPFAM" id="SSF52091">
    <property type="entry name" value="SpoIIaa-like"/>
    <property type="match status" value="1"/>
</dbReference>
<dbReference type="AlphaFoldDB" id="A0A6J4J7R0"/>
<organism evidence="3">
    <name type="scientific">uncultured Acidimicrobiales bacterium</name>
    <dbReference type="NCBI Taxonomy" id="310071"/>
    <lineage>
        <taxon>Bacteria</taxon>
        <taxon>Bacillati</taxon>
        <taxon>Actinomycetota</taxon>
        <taxon>Acidimicrobiia</taxon>
        <taxon>Acidimicrobiales</taxon>
        <taxon>environmental samples</taxon>
    </lineage>
</organism>
<dbReference type="Pfam" id="PF01740">
    <property type="entry name" value="STAS"/>
    <property type="match status" value="1"/>
</dbReference>
<proteinExistence type="predicted"/>
<dbReference type="EMBL" id="CADCSZ010000199">
    <property type="protein sequence ID" value="CAA9270093.1"/>
    <property type="molecule type" value="Genomic_DNA"/>
</dbReference>
<evidence type="ECO:0000256" key="1">
    <source>
        <dbReference type="SAM" id="MobiDB-lite"/>
    </source>
</evidence>
<reference evidence="3" key="1">
    <citation type="submission" date="2020-02" db="EMBL/GenBank/DDBJ databases">
        <authorList>
            <person name="Meier V. D."/>
        </authorList>
    </citation>
    <scope>NUCLEOTIDE SEQUENCE</scope>
    <source>
        <strain evidence="3">AVDCRST_MAG76</strain>
    </source>
</reference>
<evidence type="ECO:0000313" key="3">
    <source>
        <dbReference type="EMBL" id="CAA9270093.1"/>
    </source>
</evidence>
<name>A0A6J4J7R0_9ACTN</name>
<dbReference type="PROSITE" id="PS50801">
    <property type="entry name" value="STAS"/>
    <property type="match status" value="1"/>
</dbReference>
<evidence type="ECO:0000259" key="2">
    <source>
        <dbReference type="PROSITE" id="PS50801"/>
    </source>
</evidence>
<dbReference type="PANTHER" id="PTHR33495:SF2">
    <property type="entry name" value="ANTI-SIGMA FACTOR ANTAGONIST TM_1081-RELATED"/>
    <property type="match status" value="1"/>
</dbReference>
<sequence>MPPTGTRGWPDRRRRSCRRAGTNCSPPWRLGPAAPDAAGRLDPCPHHGRAPQGRAPFDCSTDPPLEVTPLAANVLEPANDRIAGAYRLLPPGFAAEVTSDDGSVVFRLQGELDLATPPAGPGLGTTLNTGPSAIILDLGELTFVDSTGLAVFVAASRRSAWIGYPFILRSPRPAVRKTLRLTGVDGRITIDIEGEGLRGGDAGHRVAVGRHRARGPCKSCRSLRSLVAGRPGLRDLQVVILEPEVFSGAGSEAVCGPGGPPEG</sequence>
<feature type="domain" description="STAS" evidence="2">
    <location>
        <begin position="93"/>
        <end position="184"/>
    </location>
</feature>
<accession>A0A6J4J7R0</accession>
<dbReference type="Gene3D" id="3.30.750.24">
    <property type="entry name" value="STAS domain"/>
    <property type="match status" value="1"/>
</dbReference>
<dbReference type="CDD" id="cd07043">
    <property type="entry name" value="STAS_anti-anti-sigma_factors"/>
    <property type="match status" value="1"/>
</dbReference>
<gene>
    <name evidence="3" type="ORF">AVDCRST_MAG76-3321</name>
</gene>
<dbReference type="InterPro" id="IPR002645">
    <property type="entry name" value="STAS_dom"/>
</dbReference>
<dbReference type="PANTHER" id="PTHR33495">
    <property type="entry name" value="ANTI-SIGMA FACTOR ANTAGONIST TM_1081-RELATED-RELATED"/>
    <property type="match status" value="1"/>
</dbReference>